<comment type="caution">
    <text evidence="1">The sequence shown here is derived from an EMBL/GenBank/DDBJ whole genome shotgun (WGS) entry which is preliminary data.</text>
</comment>
<name>A0A0L8V2N7_9BACT</name>
<dbReference type="Pfam" id="PF12663">
    <property type="entry name" value="DUF3788"/>
    <property type="match status" value="1"/>
</dbReference>
<sequence length="139" mass="16051">MSISIFTDKARQPNPDDLVAPLGETYELWKQIRMFILGKYPAGVEQWTYSGKNYGWNFRIKDKRRAIAYLLPRQGYFKVAFVFGQKATDQVLASTVAPEIKQELLQARVYAEGRGIQIDVRDERKLPDIQQLVEIKLAN</sequence>
<organism evidence="1 2">
    <name type="scientific">Sunxiuqinia dokdonensis</name>
    <dbReference type="NCBI Taxonomy" id="1409788"/>
    <lineage>
        <taxon>Bacteria</taxon>
        <taxon>Pseudomonadati</taxon>
        <taxon>Bacteroidota</taxon>
        <taxon>Bacteroidia</taxon>
        <taxon>Marinilabiliales</taxon>
        <taxon>Prolixibacteraceae</taxon>
        <taxon>Sunxiuqinia</taxon>
    </lineage>
</organism>
<evidence type="ECO:0000313" key="2">
    <source>
        <dbReference type="Proteomes" id="UP000036958"/>
    </source>
</evidence>
<dbReference type="EMBL" id="LGIA01000217">
    <property type="protein sequence ID" value="KOH42654.1"/>
    <property type="molecule type" value="Genomic_DNA"/>
</dbReference>
<evidence type="ECO:0008006" key="3">
    <source>
        <dbReference type="Google" id="ProtNLM"/>
    </source>
</evidence>
<dbReference type="Proteomes" id="UP000036958">
    <property type="component" value="Unassembled WGS sequence"/>
</dbReference>
<dbReference type="InterPro" id="IPR024265">
    <property type="entry name" value="DUF3788"/>
</dbReference>
<dbReference type="AlphaFoldDB" id="A0A0L8V2N7"/>
<dbReference type="RefSeq" id="WP_053188724.1">
    <property type="nucleotide sequence ID" value="NZ_LGIA01000217.1"/>
</dbReference>
<evidence type="ECO:0000313" key="1">
    <source>
        <dbReference type="EMBL" id="KOH42654.1"/>
    </source>
</evidence>
<reference evidence="2" key="1">
    <citation type="submission" date="2015-07" db="EMBL/GenBank/DDBJ databases">
        <title>Genome sequencing of Sunxiuqinia dokdonensis strain SK.</title>
        <authorList>
            <person name="Ahn S."/>
            <person name="Kim B.-C."/>
        </authorList>
    </citation>
    <scope>NUCLEOTIDE SEQUENCE [LARGE SCALE GENOMIC DNA]</scope>
    <source>
        <strain evidence="2">SK</strain>
    </source>
</reference>
<proteinExistence type="predicted"/>
<dbReference type="STRING" id="1409788.NC99_45470"/>
<protein>
    <recommendedName>
        <fullName evidence="3">YdhG-like domain-containing protein</fullName>
    </recommendedName>
</protein>
<gene>
    <name evidence="1" type="ORF">NC99_45470</name>
</gene>
<dbReference type="OrthoDB" id="1121290at2"/>
<keyword evidence="2" id="KW-1185">Reference proteome</keyword>
<accession>A0A0L8V2N7</accession>